<dbReference type="PROSITE" id="PS51272">
    <property type="entry name" value="SLH"/>
    <property type="match status" value="1"/>
</dbReference>
<dbReference type="PANTHER" id="PTHR43308:SF5">
    <property type="entry name" value="S-LAYER PROTEIN _ PEPTIDOGLYCAN ENDO-BETA-N-ACETYLGLUCOSAMINIDASE"/>
    <property type="match status" value="1"/>
</dbReference>
<dbReference type="PANTHER" id="PTHR43308">
    <property type="entry name" value="OUTER MEMBRANE PROTEIN ALPHA-RELATED"/>
    <property type="match status" value="1"/>
</dbReference>
<feature type="domain" description="SLH" evidence="2">
    <location>
        <begin position="8"/>
        <end position="71"/>
    </location>
</feature>
<sequence>MKMDLASLDENELTDIKGHWAQNYINTLISKGYVKGYPDSTFRPNNNIKRSECVTLINRVLGIEAVSNAEPYFTDVDKSYWAFGDIMAAILNN</sequence>
<name>W4VCE2_9FIRM</name>
<evidence type="ECO:0000313" key="4">
    <source>
        <dbReference type="Proteomes" id="UP000019109"/>
    </source>
</evidence>
<comment type="caution">
    <text evidence="3">The sequence shown here is derived from an EMBL/GenBank/DDBJ whole genome shotgun (WGS) entry which is preliminary data.</text>
</comment>
<dbReference type="OrthoDB" id="174569at2"/>
<dbReference type="EMBL" id="BAVR01000103">
    <property type="protein sequence ID" value="GAE90872.1"/>
    <property type="molecule type" value="Genomic_DNA"/>
</dbReference>
<gene>
    <name evidence="3" type="ORF">JCM21531_4523</name>
</gene>
<organism evidence="3 4">
    <name type="scientific">Acetivibrio straminisolvens JCM 21531</name>
    <dbReference type="NCBI Taxonomy" id="1294263"/>
    <lineage>
        <taxon>Bacteria</taxon>
        <taxon>Bacillati</taxon>
        <taxon>Bacillota</taxon>
        <taxon>Clostridia</taxon>
        <taxon>Eubacteriales</taxon>
        <taxon>Oscillospiraceae</taxon>
        <taxon>Acetivibrio</taxon>
    </lineage>
</organism>
<evidence type="ECO:0000259" key="2">
    <source>
        <dbReference type="PROSITE" id="PS51272"/>
    </source>
</evidence>
<keyword evidence="1" id="KW-0677">Repeat</keyword>
<dbReference type="Pfam" id="PF00395">
    <property type="entry name" value="SLH"/>
    <property type="match status" value="1"/>
</dbReference>
<reference evidence="3" key="1">
    <citation type="journal article" date="2014" name="Genome Announc.">
        <title>Draft Genome Sequence of Clostridium straminisolvens Strain JCM 21531T, Isolated from a Cellulose-Degrading Bacterial Community.</title>
        <authorList>
            <person name="Yuki M."/>
            <person name="Oshima K."/>
            <person name="Suda W."/>
            <person name="Sakamoto M."/>
            <person name="Kitamura K."/>
            <person name="Iida T."/>
            <person name="Hattori M."/>
            <person name="Ohkuma M."/>
        </authorList>
    </citation>
    <scope>NUCLEOTIDE SEQUENCE [LARGE SCALE GENOMIC DNA]</scope>
    <source>
        <strain evidence="3">JCM 21531</strain>
    </source>
</reference>
<protein>
    <submittedName>
        <fullName evidence="3">S-layer domain protein</fullName>
    </submittedName>
</protein>
<dbReference type="InterPro" id="IPR051465">
    <property type="entry name" value="Cell_Envelope_Struct_Comp"/>
</dbReference>
<dbReference type="Proteomes" id="UP000019109">
    <property type="component" value="Unassembled WGS sequence"/>
</dbReference>
<evidence type="ECO:0000313" key="3">
    <source>
        <dbReference type="EMBL" id="GAE90872.1"/>
    </source>
</evidence>
<accession>W4VCE2</accession>
<proteinExistence type="predicted"/>
<evidence type="ECO:0000256" key="1">
    <source>
        <dbReference type="ARBA" id="ARBA00022737"/>
    </source>
</evidence>
<keyword evidence="4" id="KW-1185">Reference proteome</keyword>
<dbReference type="InterPro" id="IPR001119">
    <property type="entry name" value="SLH_dom"/>
</dbReference>
<dbReference type="AlphaFoldDB" id="W4VCE2"/>
<dbReference type="RefSeq" id="WP_054847165.1">
    <property type="nucleotide sequence ID" value="NZ_BAVR01000103.1"/>
</dbReference>
<dbReference type="STRING" id="1294263.JCM21531_4523"/>